<gene>
    <name evidence="3" type="ORF">UR64_C0004G0039</name>
</gene>
<proteinExistence type="predicted"/>
<feature type="coiled-coil region" evidence="1">
    <location>
        <begin position="592"/>
        <end position="633"/>
    </location>
</feature>
<organism evidence="3 4">
    <name type="scientific">Candidatus Nomurabacteria bacterium GW2011_GWE1_35_16</name>
    <dbReference type="NCBI Taxonomy" id="1618761"/>
    <lineage>
        <taxon>Bacteria</taxon>
        <taxon>Candidatus Nomuraibacteriota</taxon>
    </lineage>
</organism>
<accession>A0A0G0BB54</accession>
<comment type="caution">
    <text evidence="3">The sequence shown here is derived from an EMBL/GenBank/DDBJ whole genome shotgun (WGS) entry which is preliminary data.</text>
</comment>
<protein>
    <submittedName>
        <fullName evidence="3">Uncharacterized protein</fullName>
    </submittedName>
</protein>
<dbReference type="EMBL" id="LBPY01000004">
    <property type="protein sequence ID" value="KKP66658.1"/>
    <property type="molecule type" value="Genomic_DNA"/>
</dbReference>
<reference evidence="3 4" key="1">
    <citation type="journal article" date="2015" name="Nature">
        <title>rRNA introns, odd ribosomes, and small enigmatic genomes across a large radiation of phyla.</title>
        <authorList>
            <person name="Brown C.T."/>
            <person name="Hug L.A."/>
            <person name="Thomas B.C."/>
            <person name="Sharon I."/>
            <person name="Castelle C.J."/>
            <person name="Singh A."/>
            <person name="Wilkins M.J."/>
            <person name="Williams K.H."/>
            <person name="Banfield J.F."/>
        </authorList>
    </citation>
    <scope>NUCLEOTIDE SEQUENCE [LARGE SCALE GENOMIC DNA]</scope>
</reference>
<name>A0A0G0BB54_9BACT</name>
<dbReference type="AlphaFoldDB" id="A0A0G0BB54"/>
<evidence type="ECO:0000313" key="3">
    <source>
        <dbReference type="EMBL" id="KKP66658.1"/>
    </source>
</evidence>
<sequence>MNKKEKPIGIIKGNSFAEMGAELEKIKPLIEGESEITKNEETIPVKDKKKPETTTGKAEKKVKVTITGNKDKDLESYLERKEKERMAASLKITDTVVDTYLEKALEKTKNRQKGLEKKPKKIELKPKSREISEQEAIDIFKNNKIDEIIVRGGERKILNSERKLFTTDEEKKRLEERSGKIDTFSQDVDSKFANELLNKSKGGNLNEIYNDGAVATIINTKQRETEPAVKTKGVRVFLDVGGTWMKFEKDGETTTLRFDHHGSGKREPTSGSKMMYEFLKKAELIESTPELEKMVNFVVELDNLTYLDNKNEKGDKIFNEEYFENVWPNTLYAIAEKIPFKVLQDLILSGKIENPSIPFTKEQLEGELGQTEAGKFTIAELCMRAKEGDKSKGELNIDGAVKTIKGIKDSKRYAKQEKLNLRNTNIGNIVYYNYHGKVKTAGNTEFKVKIANNLGFIGTRATGCDSFVNWNQEVGEEKFFINSTSPNLRGVADRINEKYPGCAIEVRGTFLFGKIKDGITEAELLYFIDPKTIKGSNFKIKKEKVQVIKKNGTENPVELSDPNDVSEGEDSKDQISPENDTIELTAEEQRMIDELALAIESAKKRVAEYESDMALLKAELEEEEKAKGAIETSVPKTPEEEIDPESAIATLEKVIPKDDVELFKSFGSAGISGFIAEKNEEIKQFDNNTEVTDMLTRKHNHKIATQIIERYNIAKRDGSNPELVKNVEELLRDIK</sequence>
<keyword evidence="1" id="KW-0175">Coiled coil</keyword>
<evidence type="ECO:0000313" key="4">
    <source>
        <dbReference type="Proteomes" id="UP000034952"/>
    </source>
</evidence>
<evidence type="ECO:0000256" key="2">
    <source>
        <dbReference type="SAM" id="MobiDB-lite"/>
    </source>
</evidence>
<evidence type="ECO:0000256" key="1">
    <source>
        <dbReference type="SAM" id="Coils"/>
    </source>
</evidence>
<dbReference type="Proteomes" id="UP000034952">
    <property type="component" value="Unassembled WGS sequence"/>
</dbReference>
<feature type="region of interest" description="Disordered" evidence="2">
    <location>
        <begin position="552"/>
        <end position="579"/>
    </location>
</feature>